<name>A0A420DIS0_9RHOB</name>
<accession>A0A420DIS0</accession>
<dbReference type="InterPro" id="IPR056490">
    <property type="entry name" value="Rcc01698_C"/>
</dbReference>
<feature type="domain" description="Tip attachment protein J" evidence="2">
    <location>
        <begin position="802"/>
        <end position="964"/>
    </location>
</feature>
<feature type="domain" description="Rcc01698-like C-terminal" evidence="3">
    <location>
        <begin position="1056"/>
        <end position="1155"/>
    </location>
</feature>
<dbReference type="Pfam" id="PF13550">
    <property type="entry name" value="Phage-tail_3"/>
    <property type="match status" value="1"/>
</dbReference>
<dbReference type="SUPFAM" id="SSF51445">
    <property type="entry name" value="(Trans)glycosidases"/>
    <property type="match status" value="1"/>
</dbReference>
<evidence type="ECO:0000259" key="1">
    <source>
        <dbReference type="Pfam" id="PF13547"/>
    </source>
</evidence>
<sequence>MATIIFSAAGAAVGGSIGGTLAGLSSVAVGRAVGATLGRVVDQRILGGGGQAVETGRVDRFRLTGAGEGDPVNQLYGRLRLGGQVIWASDFEEVSTTTGGGKGGAPQPQTTQYSYSVNMAIALCEGEIIRVGRIWADGEEISSDDLNMRVYTGSRDQQPDPLMEAVEGAGMVPAYRGTAYVVMEALGLQQFGNRVPQFTFEVIRPEQRGAAGATHALTYGVEGVALIPGTGEYALATTPVSYVGGGQARWSANINSPSGKTDFTTSLEALNEELPELKAASLVVSWFGSDLRAGRCEVAPKVEDAAIDGEEMPWRVAGVSRRLARVIARGADDRPIYGGTPADTAVIEAIRAMNEAGKAVMFYPFILMDQTEGNTLPDPYSGAQGQPALPWRGRITLDRAPGQEGSTDTTPEAADEVAAFFGTVEAADFSVSNGTVTYTGPQEWSLSRFILHYAALCKAAGGVDAFCIGSEMRGLTQIRSARNSFPAVQAFIALAAQVRALVGPETKISYAADWSEYFGYQPQDGTGDRLFHLDPLWADPQIDFIGIDNYMPLSDWRDGVDHADAQVWDDIYNLRYLQSNIEGGEGFDWYYGSAEEREAQIRTPITDGAHDEAWIYRYKDIRNWWGNLHYDRIDGVRSNEPSGWLPGHKPVWFTEYGCAAIDKGTNQPNKFLDLKSSESSLPQYSNGGRDDLIQMQYLRAMIDYWTQAENNPQGLEYEGPMIDMRRAFVWAWDVRPYPFFPNGRDLWSDGSNYARGHWLNGRTSSRSLASVVAEICDRSGVSVFDVEALYGLVRGYGVTDVGDARAALQPLMLRFGFDAVERDGVLTFRMRDGLRPTALDSSNFAVSPDLDATTVQVREAEATLSGRVRLRFIQADASYDVISEEAVLPDEETHAVAASEFSMLLTRAEGRQVAERWLNEARIARETVQFALPPSRMAVRAGDIVSLPAEQGEGASLYRVDRVDQAQFQQIEAMRIDPEIYESSPLPDELVGLQSFVAPVPVYPLFLDLPLMTGDEVHHAPHVAASANPWPGSVALYSSLTDQNYGINTILPIRSIIGTTRSLMHRGCAGLIDRGAALEVQLISGQLETVGEDALLSGANLAAIGDGSSDNWELFQFKEAQLIGPMTYLLSHRIRGQAGSDGLIPDIWPIGSQFVLLNSVPQQIDLSRNLRGVVQNYRIGPAQRPLSDPSFRQFERAFNGNGMRPYAPAHLSAVRKVNGALALNWIRRTRIDGDGWDTPEVPLGEESEAYVLRILKDGVVLRTQMLSAPVFDYSAGTQAADGAVAPFVIEVAQISATYGEGLAQRIEVDV</sequence>
<protein>
    <submittedName>
        <fullName evidence="4">Putative tail protein</fullName>
    </submittedName>
</protein>
<evidence type="ECO:0000313" key="5">
    <source>
        <dbReference type="Proteomes" id="UP000284407"/>
    </source>
</evidence>
<organism evidence="4 5">
    <name type="scientific">Sulfitobacter guttiformis</name>
    <dbReference type="NCBI Taxonomy" id="74349"/>
    <lineage>
        <taxon>Bacteria</taxon>
        <taxon>Pseudomonadati</taxon>
        <taxon>Pseudomonadota</taxon>
        <taxon>Alphaproteobacteria</taxon>
        <taxon>Rhodobacterales</taxon>
        <taxon>Roseobacteraceae</taxon>
        <taxon>Sulfitobacter</taxon>
    </lineage>
</organism>
<dbReference type="OrthoDB" id="8445115at2"/>
<dbReference type="Gene3D" id="3.20.20.80">
    <property type="entry name" value="Glycosidases"/>
    <property type="match status" value="1"/>
</dbReference>
<comment type="caution">
    <text evidence="4">The sequence shown here is derived from an EMBL/GenBank/DDBJ whole genome shotgun (WGS) entry which is preliminary data.</text>
</comment>
<dbReference type="Proteomes" id="UP000284407">
    <property type="component" value="Unassembled WGS sequence"/>
</dbReference>
<dbReference type="RefSeq" id="WP_025061854.1">
    <property type="nucleotide sequence ID" value="NZ_RAQK01000002.1"/>
</dbReference>
<dbReference type="InterPro" id="IPR025195">
    <property type="entry name" value="GTA_TIM_dom"/>
</dbReference>
<dbReference type="STRING" id="1443111.Z949_1280"/>
<dbReference type="EMBL" id="RAQK01000002">
    <property type="protein sequence ID" value="RKE94111.1"/>
    <property type="molecule type" value="Genomic_DNA"/>
</dbReference>
<dbReference type="InterPro" id="IPR032876">
    <property type="entry name" value="J_dom"/>
</dbReference>
<keyword evidence="5" id="KW-1185">Reference proteome</keyword>
<evidence type="ECO:0000259" key="3">
    <source>
        <dbReference type="Pfam" id="PF23666"/>
    </source>
</evidence>
<reference evidence="4 5" key="1">
    <citation type="submission" date="2018-09" db="EMBL/GenBank/DDBJ databases">
        <title>Genomic Encyclopedia of Archaeal and Bacterial Type Strains, Phase II (KMG-II): from individual species to whole genera.</title>
        <authorList>
            <person name="Goeker M."/>
        </authorList>
    </citation>
    <scope>NUCLEOTIDE SEQUENCE [LARGE SCALE GENOMIC DNA]</scope>
    <source>
        <strain evidence="4 5">DSM 11458</strain>
    </source>
</reference>
<dbReference type="Pfam" id="PF23666">
    <property type="entry name" value="Rcc01698_C"/>
    <property type="match status" value="1"/>
</dbReference>
<evidence type="ECO:0000313" key="4">
    <source>
        <dbReference type="EMBL" id="RKE94111.1"/>
    </source>
</evidence>
<feature type="domain" description="GTA TIM-barrel-like" evidence="1">
    <location>
        <begin position="444"/>
        <end position="741"/>
    </location>
</feature>
<dbReference type="CDD" id="cd19607">
    <property type="entry name" value="GTA_TIM-barrel-like"/>
    <property type="match status" value="1"/>
</dbReference>
<evidence type="ECO:0000259" key="2">
    <source>
        <dbReference type="Pfam" id="PF13550"/>
    </source>
</evidence>
<dbReference type="Pfam" id="PF13547">
    <property type="entry name" value="GTA_TIM"/>
    <property type="match status" value="1"/>
</dbReference>
<proteinExistence type="predicted"/>
<gene>
    <name evidence="4" type="ORF">C8N30_3220</name>
</gene>
<dbReference type="InterPro" id="IPR017853">
    <property type="entry name" value="GH"/>
</dbReference>